<reference evidence="1 2" key="1">
    <citation type="submission" date="2019-03" db="EMBL/GenBank/DDBJ databases">
        <title>Single cell metagenomics reveals metabolic interactions within the superorganism composed of flagellate Streblomastix strix and complex community of Bacteroidetes bacteria on its surface.</title>
        <authorList>
            <person name="Treitli S.C."/>
            <person name="Kolisko M."/>
            <person name="Husnik F."/>
            <person name="Keeling P."/>
            <person name="Hampl V."/>
        </authorList>
    </citation>
    <scope>NUCLEOTIDE SEQUENCE [LARGE SCALE GENOMIC DNA]</scope>
    <source>
        <strain evidence="1">ST1C</strain>
    </source>
</reference>
<dbReference type="SUPFAM" id="SSF48371">
    <property type="entry name" value="ARM repeat"/>
    <property type="match status" value="1"/>
</dbReference>
<dbReference type="Proteomes" id="UP000324800">
    <property type="component" value="Unassembled WGS sequence"/>
</dbReference>
<dbReference type="InterPro" id="IPR011989">
    <property type="entry name" value="ARM-like"/>
</dbReference>
<gene>
    <name evidence="1" type="ORF">EZS28_053386</name>
</gene>
<dbReference type="EMBL" id="SNRW01042629">
    <property type="protein sequence ID" value="KAA6331446.1"/>
    <property type="molecule type" value="Genomic_DNA"/>
</dbReference>
<sequence>MNQPHPYFESINTLGGVEKVFSLFRRNASKHSKDQAAICIGQIFRAKEIVDADMRREIIAHLKLLINDPVDWVKINQKQALRFLAQNAVNRAEIESDGFVIPQ</sequence>
<dbReference type="InterPro" id="IPR016024">
    <property type="entry name" value="ARM-type_fold"/>
</dbReference>
<dbReference type="Gene3D" id="1.25.10.10">
    <property type="entry name" value="Leucine-rich Repeat Variant"/>
    <property type="match status" value="1"/>
</dbReference>
<organism evidence="1 2">
    <name type="scientific">Streblomastix strix</name>
    <dbReference type="NCBI Taxonomy" id="222440"/>
    <lineage>
        <taxon>Eukaryota</taxon>
        <taxon>Metamonada</taxon>
        <taxon>Preaxostyla</taxon>
        <taxon>Oxymonadida</taxon>
        <taxon>Streblomastigidae</taxon>
        <taxon>Streblomastix</taxon>
    </lineage>
</organism>
<protein>
    <submittedName>
        <fullName evidence="1">Uncharacterized protein</fullName>
    </submittedName>
</protein>
<evidence type="ECO:0000313" key="1">
    <source>
        <dbReference type="EMBL" id="KAA6331446.1"/>
    </source>
</evidence>
<name>A0A5J4RBT8_9EUKA</name>
<evidence type="ECO:0000313" key="2">
    <source>
        <dbReference type="Proteomes" id="UP000324800"/>
    </source>
</evidence>
<accession>A0A5J4RBT8</accession>
<comment type="caution">
    <text evidence="1">The sequence shown here is derived from an EMBL/GenBank/DDBJ whole genome shotgun (WGS) entry which is preliminary data.</text>
</comment>
<dbReference type="AlphaFoldDB" id="A0A5J4RBT8"/>
<proteinExistence type="predicted"/>